<proteinExistence type="predicted"/>
<evidence type="ECO:0000313" key="2">
    <source>
        <dbReference type="EMBL" id="RFD18473.1"/>
    </source>
</evidence>
<dbReference type="Proteomes" id="UP000262371">
    <property type="component" value="Unassembled WGS sequence"/>
</dbReference>
<keyword evidence="3" id="KW-1185">Reference proteome</keyword>
<evidence type="ECO:0000256" key="1">
    <source>
        <dbReference type="SAM" id="MobiDB-lite"/>
    </source>
</evidence>
<organism evidence="2 3">
    <name type="scientific">Komagataeibacter melaceti</name>
    <dbReference type="NCBI Taxonomy" id="2766577"/>
    <lineage>
        <taxon>Bacteria</taxon>
        <taxon>Pseudomonadati</taxon>
        <taxon>Pseudomonadota</taxon>
        <taxon>Alphaproteobacteria</taxon>
        <taxon>Acetobacterales</taxon>
        <taxon>Acetobacteraceae</taxon>
        <taxon>Komagataeibacter</taxon>
    </lineage>
</organism>
<accession>A0A371YW85</accession>
<sequence>MRVKWIQEQPEQIGDMHDGPHPDPAMASSLAWLKPAPASSMATQRLALRFREEVPVSGRIEMTWAGWRYSAAREEWSVVVTAETDRLRHAEWARFKAAWNGRAPDPPTLPGSLRD</sequence>
<evidence type="ECO:0000313" key="3">
    <source>
        <dbReference type="Proteomes" id="UP000262371"/>
    </source>
</evidence>
<dbReference type="EMBL" id="QUWV01000215">
    <property type="protein sequence ID" value="RFD18473.1"/>
    <property type="molecule type" value="Genomic_DNA"/>
</dbReference>
<feature type="region of interest" description="Disordered" evidence="1">
    <location>
        <begin position="9"/>
        <end position="28"/>
    </location>
</feature>
<reference evidence="2 3" key="1">
    <citation type="submission" date="2018-08" db="EMBL/GenBank/DDBJ databases">
        <title>Komagataeibacter sp. AV 382.</title>
        <authorList>
            <person name="Skraban J."/>
            <person name="Trcek J."/>
        </authorList>
    </citation>
    <scope>NUCLEOTIDE SEQUENCE [LARGE SCALE GENOMIC DNA]</scope>
    <source>
        <strain evidence="2 3">AV 382</strain>
    </source>
</reference>
<name>A0A371YW85_9PROT</name>
<protein>
    <submittedName>
        <fullName evidence="2">Uncharacterized protein</fullName>
    </submittedName>
</protein>
<dbReference type="AlphaFoldDB" id="A0A371YW85"/>
<comment type="caution">
    <text evidence="2">The sequence shown here is derived from an EMBL/GenBank/DDBJ whole genome shotgun (WGS) entry which is preliminary data.</text>
</comment>
<gene>
    <name evidence="2" type="ORF">DY926_16460</name>
</gene>